<comment type="function">
    <text evidence="11">Has a role in transcriptional regulation. Acts in parallel with the Ras/MAPK and the PI3K/PKB pathways in the control of cell identity and cellular growth. Essential for regulation of the cytoskeleton and cell growth but not for cell proliferation or growth rate. Required specifically for the microtubule-based basal transport of lipid droplets. Plays a partially redundant function downstream of Raf in cell fate specification in the developing eye. Pair-rule protein that regulates embryonic cellularization, gastrulation and segmentation.</text>
</comment>
<evidence type="ECO:0000256" key="12">
    <source>
        <dbReference type="ARBA" id="ARBA00032149"/>
    </source>
</evidence>
<evidence type="ECO:0000256" key="9">
    <source>
        <dbReference type="ARBA" id="ARBA00023163"/>
    </source>
</evidence>
<organism evidence="15 16">
    <name type="scientific">Diploptera punctata</name>
    <name type="common">Pacific beetle cockroach</name>
    <dbReference type="NCBI Taxonomy" id="6984"/>
    <lineage>
        <taxon>Eukaryota</taxon>
        <taxon>Metazoa</taxon>
        <taxon>Ecdysozoa</taxon>
        <taxon>Arthropoda</taxon>
        <taxon>Hexapoda</taxon>
        <taxon>Insecta</taxon>
        <taxon>Pterygota</taxon>
        <taxon>Neoptera</taxon>
        <taxon>Polyneoptera</taxon>
        <taxon>Dictyoptera</taxon>
        <taxon>Blattodea</taxon>
        <taxon>Blaberoidea</taxon>
        <taxon>Blaberidae</taxon>
        <taxon>Diplopterinae</taxon>
        <taxon>Diploptera</taxon>
    </lineage>
</organism>
<evidence type="ECO:0000256" key="2">
    <source>
        <dbReference type="ARBA" id="ARBA00007354"/>
    </source>
</evidence>
<evidence type="ECO:0000256" key="3">
    <source>
        <dbReference type="ARBA" id="ARBA00021888"/>
    </source>
</evidence>
<feature type="compositionally biased region" description="Low complexity" evidence="13">
    <location>
        <begin position="85"/>
        <end position="101"/>
    </location>
</feature>
<dbReference type="PANTHER" id="PTHR10528:SF17">
    <property type="entry name" value="AF4_FMR2 FAMILY MEMBER LILLI"/>
    <property type="match status" value="1"/>
</dbReference>
<reference evidence="15" key="2">
    <citation type="submission" date="2023-05" db="EMBL/GenBank/DDBJ databases">
        <authorList>
            <person name="Fouks B."/>
        </authorList>
    </citation>
    <scope>NUCLEOTIDE SEQUENCE</scope>
    <source>
        <strain evidence="15">Stay&amp;Tobe</strain>
        <tissue evidence="15">Testes</tissue>
    </source>
</reference>
<keyword evidence="9" id="KW-0804">Transcription</keyword>
<dbReference type="GO" id="GO:0032783">
    <property type="term" value="C:super elongation complex"/>
    <property type="evidence" value="ECO:0007669"/>
    <property type="project" value="TreeGrafter"/>
</dbReference>
<dbReference type="GO" id="GO:0003677">
    <property type="term" value="F:DNA binding"/>
    <property type="evidence" value="ECO:0007669"/>
    <property type="project" value="UniProtKB-KW"/>
</dbReference>
<evidence type="ECO:0000256" key="11">
    <source>
        <dbReference type="ARBA" id="ARBA00024653"/>
    </source>
</evidence>
<dbReference type="GO" id="GO:0007366">
    <property type="term" value="P:periodic partitioning by pair rule gene"/>
    <property type="evidence" value="ECO:0007669"/>
    <property type="project" value="UniProtKB-KW"/>
</dbReference>
<dbReference type="PANTHER" id="PTHR10528">
    <property type="entry name" value="AF4/FMR2 FAMILY MEMBER"/>
    <property type="match status" value="1"/>
</dbReference>
<keyword evidence="6" id="KW-0562">Pair-rule protein</keyword>
<keyword evidence="8" id="KW-0238">DNA-binding</keyword>
<evidence type="ECO:0000313" key="15">
    <source>
        <dbReference type="EMBL" id="KAJ9580024.1"/>
    </source>
</evidence>
<dbReference type="Proteomes" id="UP001233999">
    <property type="component" value="Unassembled WGS sequence"/>
</dbReference>
<feature type="non-terminal residue" evidence="15">
    <location>
        <position position="1"/>
    </location>
</feature>
<evidence type="ECO:0000256" key="6">
    <source>
        <dbReference type="ARBA" id="ARBA00022788"/>
    </source>
</evidence>
<feature type="non-terminal residue" evidence="15">
    <location>
        <position position="302"/>
    </location>
</feature>
<evidence type="ECO:0000256" key="8">
    <source>
        <dbReference type="ARBA" id="ARBA00023125"/>
    </source>
</evidence>
<dbReference type="InterPro" id="IPR007797">
    <property type="entry name" value="AF4/FMR2"/>
</dbReference>
<dbReference type="Pfam" id="PF18876">
    <property type="entry name" value="AFF4_CHD"/>
    <property type="match status" value="1"/>
</dbReference>
<comment type="subcellular location">
    <subcellularLocation>
        <location evidence="1">Nucleus</location>
    </subcellularLocation>
</comment>
<feature type="region of interest" description="Disordered" evidence="13">
    <location>
        <begin position="56"/>
        <end position="101"/>
    </location>
</feature>
<evidence type="ECO:0000256" key="10">
    <source>
        <dbReference type="ARBA" id="ARBA00023242"/>
    </source>
</evidence>
<evidence type="ECO:0000259" key="14">
    <source>
        <dbReference type="Pfam" id="PF18876"/>
    </source>
</evidence>
<evidence type="ECO:0000256" key="4">
    <source>
        <dbReference type="ARBA" id="ARBA00022473"/>
    </source>
</evidence>
<comment type="similarity">
    <text evidence="2">Belongs to the AF4 family.</text>
</comment>
<proteinExistence type="inferred from homology"/>
<dbReference type="InterPro" id="IPR043640">
    <property type="entry name" value="AF4/FMR2_CHD"/>
</dbReference>
<accession>A0AAD7ZG10</accession>
<evidence type="ECO:0000256" key="7">
    <source>
        <dbReference type="ARBA" id="ARBA00023015"/>
    </source>
</evidence>
<evidence type="ECO:0000256" key="13">
    <source>
        <dbReference type="SAM" id="MobiDB-lite"/>
    </source>
</evidence>
<keyword evidence="16" id="KW-1185">Reference proteome</keyword>
<dbReference type="GO" id="GO:0010468">
    <property type="term" value="P:regulation of gene expression"/>
    <property type="evidence" value="ECO:0007669"/>
    <property type="project" value="InterPro"/>
</dbReference>
<evidence type="ECO:0000313" key="16">
    <source>
        <dbReference type="Proteomes" id="UP001233999"/>
    </source>
</evidence>
<reference evidence="15" key="1">
    <citation type="journal article" date="2023" name="IScience">
        <title>Live-bearing cockroach genome reveals convergent evolutionary mechanisms linked to viviparity in insects and beyond.</title>
        <authorList>
            <person name="Fouks B."/>
            <person name="Harrison M.C."/>
            <person name="Mikhailova A.A."/>
            <person name="Marchal E."/>
            <person name="English S."/>
            <person name="Carruthers M."/>
            <person name="Jennings E.C."/>
            <person name="Chiamaka E.L."/>
            <person name="Frigard R.A."/>
            <person name="Pippel M."/>
            <person name="Attardo G.M."/>
            <person name="Benoit J.B."/>
            <person name="Bornberg-Bauer E."/>
            <person name="Tobe S.S."/>
        </authorList>
    </citation>
    <scope>NUCLEOTIDE SEQUENCE</scope>
    <source>
        <strain evidence="15">Stay&amp;Tobe</strain>
    </source>
</reference>
<keyword evidence="5" id="KW-0597">Phosphoprotein</keyword>
<feature type="compositionally biased region" description="Polar residues" evidence="13">
    <location>
        <begin position="58"/>
        <end position="70"/>
    </location>
</feature>
<evidence type="ECO:0000256" key="1">
    <source>
        <dbReference type="ARBA" id="ARBA00004123"/>
    </source>
</evidence>
<dbReference type="AlphaFoldDB" id="A0AAD7ZG10"/>
<keyword evidence="10" id="KW-0539">Nucleus</keyword>
<gene>
    <name evidence="15" type="ORF">L9F63_004317</name>
</gene>
<comment type="caution">
    <text evidence="15">The sequence shown here is derived from an EMBL/GenBank/DDBJ whole genome shotgun (WGS) entry which is preliminary data.</text>
</comment>
<keyword evidence="7" id="KW-0805">Transcription regulation</keyword>
<dbReference type="EMBL" id="JASPKZ010008364">
    <property type="protein sequence ID" value="KAJ9580024.1"/>
    <property type="molecule type" value="Genomic_DNA"/>
</dbReference>
<sequence length="302" mass="33753">YISSKFRSQLNTSPQGSIDNKLAVLSLRCQSLLFLKMFKMRKHEVKEFQKVLQDYHQKASQPTPMQTEQCGGQGTPSPLSPTPSPAGSVGSVGSQSSGYSSGELAAGRTVGVGVGGGSGVIQQPPAANMGPCVAVPLSVHSSMQKQNQHFNYLLSCLDLWEQADTLVYKGKHKDFFIELDHYCGPLTLHSSLSDLVRYVRIGIQRLKEMCLTFSPTNSEEFHFLNISTPSVGLNFLPRCYCKLDGKQYIRRKRKKNIKLIYVFLSNISRASIISVQELGYWFHLFLTYLYRHLMLLSFSIAV</sequence>
<keyword evidence="4" id="KW-0217">Developmental protein</keyword>
<name>A0AAD7ZG10_DIPPU</name>
<feature type="domain" description="AF4/FMR2 C-terminal homology" evidence="14">
    <location>
        <begin position="16"/>
        <end position="210"/>
    </location>
</feature>
<protein>
    <recommendedName>
        <fullName evidence="3">AF4/FMR2 family member lilli</fullName>
    </recommendedName>
    <alternativeName>
        <fullName evidence="12">Protein lilliputian</fullName>
    </alternativeName>
</protein>
<evidence type="ECO:0000256" key="5">
    <source>
        <dbReference type="ARBA" id="ARBA00022553"/>
    </source>
</evidence>